<proteinExistence type="predicted"/>
<evidence type="ECO:0000313" key="2">
    <source>
        <dbReference type="Proteomes" id="UP000006352"/>
    </source>
</evidence>
<sequence length="121" mass="13643">MVATFEWAEILAQAAADRQNGDFSSVANALLYAHTLWHKNAFRRFCSDRHLIEEKVLPGNPAWDQFTSEYEADYVASQIMESWKVEPDRYPPPAFLGDVACQVDYILPQGGTRDMNNDGSG</sequence>
<dbReference type="GeneID" id="24100589"/>
<gene>
    <name evidence="1" type="ORF">FIBRA_07909</name>
</gene>
<name>J4GFW4_9APHY</name>
<dbReference type="Proteomes" id="UP000006352">
    <property type="component" value="Unassembled WGS sequence"/>
</dbReference>
<organism evidence="1 2">
    <name type="scientific">Fibroporia radiculosa</name>
    <dbReference type="NCBI Taxonomy" id="599839"/>
    <lineage>
        <taxon>Eukaryota</taxon>
        <taxon>Fungi</taxon>
        <taxon>Dikarya</taxon>
        <taxon>Basidiomycota</taxon>
        <taxon>Agaricomycotina</taxon>
        <taxon>Agaricomycetes</taxon>
        <taxon>Polyporales</taxon>
        <taxon>Fibroporiaceae</taxon>
        <taxon>Fibroporia</taxon>
    </lineage>
</organism>
<dbReference type="HOGENOM" id="CLU_129965_0_0_1"/>
<reference evidence="1 2" key="1">
    <citation type="journal article" date="2012" name="Appl. Environ. Microbiol.">
        <title>Short-read sequencing for genomic analysis of the brown rot fungus Fibroporia radiculosa.</title>
        <authorList>
            <person name="Tang J.D."/>
            <person name="Perkins A.D."/>
            <person name="Sonstegard T.S."/>
            <person name="Schroeder S.G."/>
            <person name="Burgess S.C."/>
            <person name="Diehl S.V."/>
        </authorList>
    </citation>
    <scope>NUCLEOTIDE SEQUENCE [LARGE SCALE GENOMIC DNA]</scope>
    <source>
        <strain evidence="1 2">TFFH 294</strain>
    </source>
</reference>
<keyword evidence="2" id="KW-1185">Reference proteome</keyword>
<dbReference type="RefSeq" id="XP_012184961.1">
    <property type="nucleotide sequence ID" value="XM_012329571.1"/>
</dbReference>
<evidence type="ECO:0000313" key="1">
    <source>
        <dbReference type="EMBL" id="CCM05678.1"/>
    </source>
</evidence>
<dbReference type="InParanoid" id="J4GFW4"/>
<dbReference type="EMBL" id="HE797201">
    <property type="protein sequence ID" value="CCM05678.1"/>
    <property type="molecule type" value="Genomic_DNA"/>
</dbReference>
<dbReference type="AlphaFoldDB" id="J4GFW4"/>
<protein>
    <submittedName>
        <fullName evidence="1">Uncharacterized protein</fullName>
    </submittedName>
</protein>
<accession>J4GFW4</accession>
<dbReference type="OrthoDB" id="10375940at2759"/>